<dbReference type="Proteomes" id="UP000265520">
    <property type="component" value="Unassembled WGS sequence"/>
</dbReference>
<comment type="caution">
    <text evidence="1">The sequence shown here is derived from an EMBL/GenBank/DDBJ whole genome shotgun (WGS) entry which is preliminary data.</text>
</comment>
<accession>A0A392RZE2</accession>
<proteinExistence type="predicted"/>
<dbReference type="EMBL" id="LXQA010286388">
    <property type="protein sequence ID" value="MCI40995.1"/>
    <property type="molecule type" value="Genomic_DNA"/>
</dbReference>
<keyword evidence="2" id="KW-1185">Reference proteome</keyword>
<reference evidence="1 2" key="1">
    <citation type="journal article" date="2018" name="Front. Plant Sci.">
        <title>Red Clover (Trifolium pratense) and Zigzag Clover (T. medium) - A Picture of Genomic Similarities and Differences.</title>
        <authorList>
            <person name="Dluhosova J."/>
            <person name="Istvanek J."/>
            <person name="Nedelnik J."/>
            <person name="Repkova J."/>
        </authorList>
    </citation>
    <scope>NUCLEOTIDE SEQUENCE [LARGE SCALE GENOMIC DNA]</scope>
    <source>
        <strain evidence="2">cv. 10/8</strain>
        <tissue evidence="1">Leaf</tissue>
    </source>
</reference>
<name>A0A392RZE2_9FABA</name>
<organism evidence="1 2">
    <name type="scientific">Trifolium medium</name>
    <dbReference type="NCBI Taxonomy" id="97028"/>
    <lineage>
        <taxon>Eukaryota</taxon>
        <taxon>Viridiplantae</taxon>
        <taxon>Streptophyta</taxon>
        <taxon>Embryophyta</taxon>
        <taxon>Tracheophyta</taxon>
        <taxon>Spermatophyta</taxon>
        <taxon>Magnoliopsida</taxon>
        <taxon>eudicotyledons</taxon>
        <taxon>Gunneridae</taxon>
        <taxon>Pentapetalae</taxon>
        <taxon>rosids</taxon>
        <taxon>fabids</taxon>
        <taxon>Fabales</taxon>
        <taxon>Fabaceae</taxon>
        <taxon>Papilionoideae</taxon>
        <taxon>50 kb inversion clade</taxon>
        <taxon>NPAAA clade</taxon>
        <taxon>Hologalegina</taxon>
        <taxon>IRL clade</taxon>
        <taxon>Trifolieae</taxon>
        <taxon>Trifolium</taxon>
    </lineage>
</organism>
<dbReference type="AlphaFoldDB" id="A0A392RZE2"/>
<evidence type="ECO:0000313" key="2">
    <source>
        <dbReference type="Proteomes" id="UP000265520"/>
    </source>
</evidence>
<protein>
    <submittedName>
        <fullName evidence="1">Uncharacterized protein</fullName>
    </submittedName>
</protein>
<evidence type="ECO:0000313" key="1">
    <source>
        <dbReference type="EMBL" id="MCI40995.1"/>
    </source>
</evidence>
<sequence length="71" mass="8498">MRRWSQPTNLHIERSGASEKRVAAESMTTYPDRGFVWWCSHKGFERTTSYRGYMVEKKIWTWNRAAVDEAR</sequence>